<protein>
    <submittedName>
        <fullName evidence="1">6099_t:CDS:1</fullName>
    </submittedName>
</protein>
<dbReference type="EMBL" id="CAJVPY010048531">
    <property type="protein sequence ID" value="CAG8812230.1"/>
    <property type="molecule type" value="Genomic_DNA"/>
</dbReference>
<dbReference type="AlphaFoldDB" id="A0A9N9PFS4"/>
<keyword evidence="2" id="KW-1185">Reference proteome</keyword>
<feature type="non-terminal residue" evidence="1">
    <location>
        <position position="1"/>
    </location>
</feature>
<organism evidence="1 2">
    <name type="scientific">Dentiscutata erythropus</name>
    <dbReference type="NCBI Taxonomy" id="1348616"/>
    <lineage>
        <taxon>Eukaryota</taxon>
        <taxon>Fungi</taxon>
        <taxon>Fungi incertae sedis</taxon>
        <taxon>Mucoromycota</taxon>
        <taxon>Glomeromycotina</taxon>
        <taxon>Glomeromycetes</taxon>
        <taxon>Diversisporales</taxon>
        <taxon>Gigasporaceae</taxon>
        <taxon>Dentiscutata</taxon>
    </lineage>
</organism>
<dbReference type="Proteomes" id="UP000789405">
    <property type="component" value="Unassembled WGS sequence"/>
</dbReference>
<evidence type="ECO:0000313" key="1">
    <source>
        <dbReference type="EMBL" id="CAG8812230.1"/>
    </source>
</evidence>
<evidence type="ECO:0000313" key="2">
    <source>
        <dbReference type="Proteomes" id="UP000789405"/>
    </source>
</evidence>
<feature type="non-terminal residue" evidence="1">
    <location>
        <position position="44"/>
    </location>
</feature>
<reference evidence="1" key="1">
    <citation type="submission" date="2021-06" db="EMBL/GenBank/DDBJ databases">
        <authorList>
            <person name="Kallberg Y."/>
            <person name="Tangrot J."/>
            <person name="Rosling A."/>
        </authorList>
    </citation>
    <scope>NUCLEOTIDE SEQUENCE</scope>
    <source>
        <strain evidence="1">MA453B</strain>
    </source>
</reference>
<proteinExistence type="predicted"/>
<gene>
    <name evidence="1" type="ORF">DERYTH_LOCUS25583</name>
</gene>
<sequence>NLLALLNSGVDLYTVESVTDPSHPKFANRIYFKSSQTNCTVKAY</sequence>
<comment type="caution">
    <text evidence="1">The sequence shown here is derived from an EMBL/GenBank/DDBJ whole genome shotgun (WGS) entry which is preliminary data.</text>
</comment>
<name>A0A9N9PFS4_9GLOM</name>
<accession>A0A9N9PFS4</accession>